<name>A0A3D9R3L9_9BACL</name>
<evidence type="ECO:0000259" key="1">
    <source>
        <dbReference type="PROSITE" id="PS51186"/>
    </source>
</evidence>
<organism evidence="2 3">
    <name type="scientific">Paenibacillus taihuensis</name>
    <dbReference type="NCBI Taxonomy" id="1156355"/>
    <lineage>
        <taxon>Bacteria</taxon>
        <taxon>Bacillati</taxon>
        <taxon>Bacillota</taxon>
        <taxon>Bacilli</taxon>
        <taxon>Bacillales</taxon>
        <taxon>Paenibacillaceae</taxon>
        <taxon>Paenibacillus</taxon>
    </lineage>
</organism>
<feature type="domain" description="N-acetyltransferase" evidence="1">
    <location>
        <begin position="1"/>
        <end position="168"/>
    </location>
</feature>
<dbReference type="PROSITE" id="PS51186">
    <property type="entry name" value="GNAT"/>
    <property type="match status" value="1"/>
</dbReference>
<proteinExistence type="predicted"/>
<dbReference type="RefSeq" id="WP_181909726.1">
    <property type="nucleotide sequence ID" value="NZ_QTTN01000032.1"/>
</dbReference>
<dbReference type="InterPro" id="IPR000182">
    <property type="entry name" value="GNAT_dom"/>
</dbReference>
<dbReference type="Pfam" id="PF00583">
    <property type="entry name" value="Acetyltransf_1"/>
    <property type="match status" value="1"/>
</dbReference>
<dbReference type="InterPro" id="IPR050276">
    <property type="entry name" value="MshD_Acetyltransferase"/>
</dbReference>
<dbReference type="Proteomes" id="UP000256304">
    <property type="component" value="Unassembled WGS sequence"/>
</dbReference>
<dbReference type="PANTHER" id="PTHR43617">
    <property type="entry name" value="L-AMINO ACID N-ACETYLTRANSFERASE"/>
    <property type="match status" value="1"/>
</dbReference>
<keyword evidence="3" id="KW-1185">Reference proteome</keyword>
<dbReference type="CDD" id="cd04301">
    <property type="entry name" value="NAT_SF"/>
    <property type="match status" value="1"/>
</dbReference>
<dbReference type="EMBL" id="QTTN01000032">
    <property type="protein sequence ID" value="REE69666.1"/>
    <property type="molecule type" value="Genomic_DNA"/>
</dbReference>
<sequence>MLIRKATPADAEQIADVHVQSWQTTYRGIIADDYLDRLSVEQRLRNWQWTFEHMTESDCVFIAEAEDGRIVGLASGGRCRESDNDFDGELYAIYLLQHYQRRGVGRELFRNVTDFLRQIGCSSMMLWVLADNPSLTFYLAQGGHITRQQNIRIGEEELVELAIGWDYI</sequence>
<protein>
    <submittedName>
        <fullName evidence="2">L-amino acid N-acyltransferase YncA</fullName>
    </submittedName>
</protein>
<dbReference type="SUPFAM" id="SSF55729">
    <property type="entry name" value="Acyl-CoA N-acyltransferases (Nat)"/>
    <property type="match status" value="1"/>
</dbReference>
<dbReference type="AlphaFoldDB" id="A0A3D9R3L9"/>
<keyword evidence="2" id="KW-0012">Acyltransferase</keyword>
<dbReference type="PANTHER" id="PTHR43617:SF30">
    <property type="entry name" value="HISTONE ACETYLTRANSFERASE"/>
    <property type="match status" value="1"/>
</dbReference>
<accession>A0A3D9R3L9</accession>
<comment type="caution">
    <text evidence="2">The sequence shown here is derived from an EMBL/GenBank/DDBJ whole genome shotgun (WGS) entry which is preliminary data.</text>
</comment>
<dbReference type="GO" id="GO:0016747">
    <property type="term" value="F:acyltransferase activity, transferring groups other than amino-acyl groups"/>
    <property type="evidence" value="ECO:0007669"/>
    <property type="project" value="InterPro"/>
</dbReference>
<dbReference type="InterPro" id="IPR016181">
    <property type="entry name" value="Acyl_CoA_acyltransferase"/>
</dbReference>
<evidence type="ECO:0000313" key="2">
    <source>
        <dbReference type="EMBL" id="REE69666.1"/>
    </source>
</evidence>
<dbReference type="Gene3D" id="3.40.630.30">
    <property type="match status" value="1"/>
</dbReference>
<reference evidence="2 3" key="1">
    <citation type="submission" date="2018-08" db="EMBL/GenBank/DDBJ databases">
        <title>Genomic Encyclopedia of Type Strains, Phase III (KMG-III): the genomes of soil and plant-associated and newly described type strains.</title>
        <authorList>
            <person name="Whitman W."/>
        </authorList>
    </citation>
    <scope>NUCLEOTIDE SEQUENCE [LARGE SCALE GENOMIC DNA]</scope>
    <source>
        <strain evidence="2 3">CGMCC 1.10966</strain>
    </source>
</reference>
<evidence type="ECO:0000313" key="3">
    <source>
        <dbReference type="Proteomes" id="UP000256304"/>
    </source>
</evidence>
<gene>
    <name evidence="2" type="ORF">A8990_13264</name>
</gene>
<keyword evidence="2" id="KW-0808">Transferase</keyword>